<keyword evidence="3" id="KW-1185">Reference proteome</keyword>
<dbReference type="SUPFAM" id="SSF56645">
    <property type="entry name" value="Acyl-CoA dehydrogenase NM domain-like"/>
    <property type="match status" value="1"/>
</dbReference>
<dbReference type="GO" id="GO:0016491">
    <property type="term" value="F:oxidoreductase activity"/>
    <property type="evidence" value="ECO:0007669"/>
    <property type="project" value="UniProtKB-KW"/>
</dbReference>
<dbReference type="EMBL" id="JBAKIA010000001">
    <property type="protein sequence ID" value="MEJ8472514.1"/>
    <property type="molecule type" value="Genomic_DNA"/>
</dbReference>
<comment type="caution">
    <text evidence="2">The sequence shown here is derived from an EMBL/GenBank/DDBJ whole genome shotgun (WGS) entry which is preliminary data.</text>
</comment>
<feature type="domain" description="Acyl-CoA dehydrogenase/oxidase N-terminal" evidence="1">
    <location>
        <begin position="29"/>
        <end position="140"/>
    </location>
</feature>
<dbReference type="InterPro" id="IPR046373">
    <property type="entry name" value="Acyl-CoA_Oxase/DH_mid-dom_sf"/>
</dbReference>
<organism evidence="2 3">
    <name type="scientific">Roseibium algae</name>
    <dbReference type="NCBI Taxonomy" id="3123038"/>
    <lineage>
        <taxon>Bacteria</taxon>
        <taxon>Pseudomonadati</taxon>
        <taxon>Pseudomonadota</taxon>
        <taxon>Alphaproteobacteria</taxon>
        <taxon>Hyphomicrobiales</taxon>
        <taxon>Stappiaceae</taxon>
        <taxon>Roseibium</taxon>
    </lineage>
</organism>
<dbReference type="EC" id="1.-.-.-" evidence="2"/>
<dbReference type="InterPro" id="IPR037069">
    <property type="entry name" value="AcylCoA_DH/ox_N_sf"/>
</dbReference>
<keyword evidence="2" id="KW-0560">Oxidoreductase</keyword>
<gene>
    <name evidence="2" type="ORF">V6575_00300</name>
</gene>
<dbReference type="Gene3D" id="1.10.540.10">
    <property type="entry name" value="Acyl-CoA dehydrogenase/oxidase, N-terminal domain"/>
    <property type="match status" value="1"/>
</dbReference>
<dbReference type="PANTHER" id="PTHR43884">
    <property type="entry name" value="ACYL-COA DEHYDROGENASE"/>
    <property type="match status" value="1"/>
</dbReference>
<sequence>MNAQVQLKTVEDVVEQGRVQTLLEPDNVQTVLENVTQIAKTDLAPLVHDIDLKGVYPEDVMRALGRAGAYNQHAPMTAAAANATDAFDLETAIRAMTHVGEECLSTAFCVWCQDALAWYIANSDNETLKRTLGPKITSGEILGGTGLSNPMKSLFGIEKLRLKGVRVEGGYEVTGTLPWVSNLGPDHHFGIVFALQDEGERKVMAVADCSGAGVKITENDDFVALDGTRTFAIQLRKAFIPTDSVLADPIDDYIPRIRAGFILLQSGMAFGMIRSCIDLMEQAGQTLSHVNCHLPDQPEDFRAQLAEMEQEVFELAKTPFDTSKEYFIRVIKARLAAGDASVAAAHNAMLHCGARGYVRRGAAQRKLREAYFVAIVTPATKQLRKMLADFGAD</sequence>
<dbReference type="Pfam" id="PF02771">
    <property type="entry name" value="Acyl-CoA_dh_N"/>
    <property type="match status" value="1"/>
</dbReference>
<dbReference type="Gene3D" id="2.40.110.10">
    <property type="entry name" value="Butyryl-CoA Dehydrogenase, subunit A, domain 2"/>
    <property type="match status" value="1"/>
</dbReference>
<dbReference type="PANTHER" id="PTHR43884:SF12">
    <property type="entry name" value="ISOVALERYL-COA DEHYDROGENASE, MITOCHONDRIAL-RELATED"/>
    <property type="match status" value="1"/>
</dbReference>
<evidence type="ECO:0000313" key="3">
    <source>
        <dbReference type="Proteomes" id="UP001385499"/>
    </source>
</evidence>
<evidence type="ECO:0000313" key="2">
    <source>
        <dbReference type="EMBL" id="MEJ8472514.1"/>
    </source>
</evidence>
<dbReference type="RefSeq" id="WP_340271979.1">
    <property type="nucleotide sequence ID" value="NZ_JBAKIA010000001.1"/>
</dbReference>
<dbReference type="Proteomes" id="UP001385499">
    <property type="component" value="Unassembled WGS sequence"/>
</dbReference>
<dbReference type="InterPro" id="IPR013786">
    <property type="entry name" value="AcylCoA_DH/ox_N"/>
</dbReference>
<dbReference type="SUPFAM" id="SSF47203">
    <property type="entry name" value="Acyl-CoA dehydrogenase C-terminal domain-like"/>
    <property type="match status" value="1"/>
</dbReference>
<accession>A0ABU8TEE2</accession>
<reference evidence="2 3" key="1">
    <citation type="submission" date="2024-02" db="EMBL/GenBank/DDBJ databases">
        <title>Roseibium algae sp. nov., isolated from marine alga (Grateloupia sp.), showing potential in myo-inositol conversion.</title>
        <authorList>
            <person name="Wang Y."/>
        </authorList>
    </citation>
    <scope>NUCLEOTIDE SEQUENCE [LARGE SCALE GENOMIC DNA]</scope>
    <source>
        <strain evidence="2 3">H3510</strain>
    </source>
</reference>
<name>A0ABU8TEE2_9HYPH</name>
<protein>
    <submittedName>
        <fullName evidence="2">Acyl-CoA dehydrogenase family protein</fullName>
        <ecNumber evidence="2">1.-.-.-</ecNumber>
    </submittedName>
</protein>
<dbReference type="Gene3D" id="1.20.140.10">
    <property type="entry name" value="Butyryl-CoA Dehydrogenase, subunit A, domain 3"/>
    <property type="match status" value="1"/>
</dbReference>
<evidence type="ECO:0000259" key="1">
    <source>
        <dbReference type="Pfam" id="PF02771"/>
    </source>
</evidence>
<proteinExistence type="predicted"/>
<dbReference type="InterPro" id="IPR009100">
    <property type="entry name" value="AcylCoA_DH/oxidase_NM_dom_sf"/>
</dbReference>
<dbReference type="InterPro" id="IPR036250">
    <property type="entry name" value="AcylCo_DH-like_C"/>
</dbReference>